<feature type="domain" description="FAD-binding" evidence="7">
    <location>
        <begin position="9"/>
        <end position="327"/>
    </location>
</feature>
<dbReference type="PANTHER" id="PTHR46028:SF2">
    <property type="entry name" value="KYNURENINE 3-MONOOXYGENASE"/>
    <property type="match status" value="1"/>
</dbReference>
<dbReference type="EMBL" id="QKRW01000045">
    <property type="protein sequence ID" value="RAL60033.1"/>
    <property type="molecule type" value="Genomic_DNA"/>
</dbReference>
<dbReference type="InterPro" id="IPR036188">
    <property type="entry name" value="FAD/NAD-bd_sf"/>
</dbReference>
<keyword evidence="4" id="KW-0521">NADP</keyword>
<evidence type="ECO:0000256" key="4">
    <source>
        <dbReference type="ARBA" id="ARBA00022857"/>
    </source>
</evidence>
<reference evidence="8 9" key="1">
    <citation type="submission" date="2018-06" db="EMBL/GenBank/DDBJ databases">
        <title>Genome Sequence of the Brown Rot Fungal Pathogen Monilinia fructigena.</title>
        <authorList>
            <person name="Landi L."/>
            <person name="De Miccolis Angelini R.M."/>
            <person name="Pollastro S."/>
            <person name="Abate D."/>
            <person name="Faretra F."/>
            <person name="Romanazzi G."/>
        </authorList>
    </citation>
    <scope>NUCLEOTIDE SEQUENCE [LARGE SCALE GENOMIC DNA]</scope>
    <source>
        <strain evidence="8 9">Mfrg269</strain>
    </source>
</reference>
<dbReference type="PANTHER" id="PTHR46028">
    <property type="entry name" value="KYNURENINE 3-MONOOXYGENASE"/>
    <property type="match status" value="1"/>
</dbReference>
<evidence type="ECO:0000256" key="3">
    <source>
        <dbReference type="ARBA" id="ARBA00022827"/>
    </source>
</evidence>
<evidence type="ECO:0000313" key="9">
    <source>
        <dbReference type="Proteomes" id="UP000249056"/>
    </source>
</evidence>
<dbReference type="AlphaFoldDB" id="A0A395IKY0"/>
<evidence type="ECO:0000313" key="8">
    <source>
        <dbReference type="EMBL" id="RAL60033.1"/>
    </source>
</evidence>
<dbReference type="GO" id="GO:0005741">
    <property type="term" value="C:mitochondrial outer membrane"/>
    <property type="evidence" value="ECO:0007669"/>
    <property type="project" value="TreeGrafter"/>
</dbReference>
<dbReference type="GO" id="GO:0070189">
    <property type="term" value="P:kynurenine metabolic process"/>
    <property type="evidence" value="ECO:0007669"/>
    <property type="project" value="TreeGrafter"/>
</dbReference>
<dbReference type="PRINTS" id="PR00420">
    <property type="entry name" value="RNGMNOXGNASE"/>
</dbReference>
<dbReference type="Pfam" id="PF01494">
    <property type="entry name" value="FAD_binding_3"/>
    <property type="match status" value="1"/>
</dbReference>
<keyword evidence="2" id="KW-0285">Flavoprotein</keyword>
<dbReference type="GO" id="GO:0071949">
    <property type="term" value="F:FAD binding"/>
    <property type="evidence" value="ECO:0007669"/>
    <property type="project" value="InterPro"/>
</dbReference>
<protein>
    <recommendedName>
        <fullName evidence="7">FAD-binding domain-containing protein</fullName>
    </recommendedName>
</protein>
<gene>
    <name evidence="8" type="ORF">DID88_000659</name>
</gene>
<comment type="caution">
    <text evidence="8">The sequence shown here is derived from an EMBL/GenBank/DDBJ whole genome shotgun (WGS) entry which is preliminary data.</text>
</comment>
<comment type="cofactor">
    <cofactor evidence="1">
        <name>FAD</name>
        <dbReference type="ChEBI" id="CHEBI:57692"/>
    </cofactor>
</comment>
<evidence type="ECO:0000256" key="6">
    <source>
        <dbReference type="ARBA" id="ARBA00023033"/>
    </source>
</evidence>
<keyword evidence="9" id="KW-1185">Reference proteome</keyword>
<evidence type="ECO:0000256" key="2">
    <source>
        <dbReference type="ARBA" id="ARBA00022630"/>
    </source>
</evidence>
<dbReference type="Proteomes" id="UP000249056">
    <property type="component" value="Unassembled WGS sequence"/>
</dbReference>
<accession>A0A395IKY0</accession>
<organism evidence="8 9">
    <name type="scientific">Monilinia fructigena</name>
    <dbReference type="NCBI Taxonomy" id="38457"/>
    <lineage>
        <taxon>Eukaryota</taxon>
        <taxon>Fungi</taxon>
        <taxon>Dikarya</taxon>
        <taxon>Ascomycota</taxon>
        <taxon>Pezizomycotina</taxon>
        <taxon>Leotiomycetes</taxon>
        <taxon>Helotiales</taxon>
        <taxon>Sclerotiniaceae</taxon>
        <taxon>Monilinia</taxon>
    </lineage>
</organism>
<keyword evidence="3" id="KW-0274">FAD</keyword>
<dbReference type="Gene3D" id="3.50.50.60">
    <property type="entry name" value="FAD/NAD(P)-binding domain"/>
    <property type="match status" value="2"/>
</dbReference>
<dbReference type="InterPro" id="IPR002938">
    <property type="entry name" value="FAD-bd"/>
</dbReference>
<evidence type="ECO:0000256" key="1">
    <source>
        <dbReference type="ARBA" id="ARBA00001974"/>
    </source>
</evidence>
<sequence length="346" mass="38342">MVGQSSRQKTVIIGAGPVGALAALYAAQRGDDVEIYELRSDLRDPSITPLNFTKSINLALSERGINAIRQSGCTELLESIMKEAIPMGGRMIHGETTDKELYEQSQDYDIHGRSIYAVDRGDLNKRLLDELESLPNVKFKFNHKLTGADFKNKKAWFEVHGGKSLQCTSGWIISKNTSIPYGVSFTIEAQDQVGEDPESIFKISPHHLHIWPGRDFMFIAIPSTDGSFTCTLFMPSSPFNELETDPKNVPSFFDEHFPGVTKLIDPASLISSFTKNPHLPLISIKCKPYHFLDSVVILGDAAHAMVPFYGQGMNAGLEDVRILYSVLDGGKRNFPDLSTEACRSLL</sequence>
<proteinExistence type="predicted"/>
<evidence type="ECO:0000259" key="7">
    <source>
        <dbReference type="Pfam" id="PF01494"/>
    </source>
</evidence>
<dbReference type="SUPFAM" id="SSF51905">
    <property type="entry name" value="FAD/NAD(P)-binding domain"/>
    <property type="match status" value="1"/>
</dbReference>
<evidence type="ECO:0000256" key="5">
    <source>
        <dbReference type="ARBA" id="ARBA00023002"/>
    </source>
</evidence>
<keyword evidence="6" id="KW-0503">Monooxygenase</keyword>
<keyword evidence="5" id="KW-0560">Oxidoreductase</keyword>
<dbReference type="OrthoDB" id="10053569at2759"/>
<name>A0A395IKY0_9HELO</name>
<dbReference type="GO" id="GO:0004502">
    <property type="term" value="F:kynurenine 3-monooxygenase activity"/>
    <property type="evidence" value="ECO:0007669"/>
    <property type="project" value="TreeGrafter"/>
</dbReference>